<gene>
    <name evidence="7" type="ORF">H9815_11175</name>
</gene>
<dbReference type="Proteomes" id="UP000824037">
    <property type="component" value="Unassembled WGS sequence"/>
</dbReference>
<evidence type="ECO:0000256" key="4">
    <source>
        <dbReference type="ARBA" id="ARBA00022801"/>
    </source>
</evidence>
<organism evidence="7 8">
    <name type="scientific">Candidatus Ruania gallistercoris</name>
    <dbReference type="NCBI Taxonomy" id="2838746"/>
    <lineage>
        <taxon>Bacteria</taxon>
        <taxon>Bacillati</taxon>
        <taxon>Actinomycetota</taxon>
        <taxon>Actinomycetes</taxon>
        <taxon>Micrococcales</taxon>
        <taxon>Ruaniaceae</taxon>
        <taxon>Ruania</taxon>
    </lineage>
</organism>
<dbReference type="GO" id="GO:0016787">
    <property type="term" value="F:hydrolase activity"/>
    <property type="evidence" value="ECO:0007669"/>
    <property type="project" value="UniProtKB-KW"/>
</dbReference>
<evidence type="ECO:0000313" key="7">
    <source>
        <dbReference type="EMBL" id="HIZ36330.1"/>
    </source>
</evidence>
<evidence type="ECO:0000259" key="6">
    <source>
        <dbReference type="Pfam" id="PF00753"/>
    </source>
</evidence>
<dbReference type="Gene3D" id="3.60.15.10">
    <property type="entry name" value="Ribonuclease Z/Hydroxyacylglutathione hydrolase-like"/>
    <property type="match status" value="1"/>
</dbReference>
<dbReference type="EMBL" id="DXBY01000191">
    <property type="protein sequence ID" value="HIZ36330.1"/>
    <property type="molecule type" value="Genomic_DNA"/>
</dbReference>
<keyword evidence="5" id="KW-0862">Zinc</keyword>
<reference evidence="7" key="2">
    <citation type="submission" date="2021-04" db="EMBL/GenBank/DDBJ databases">
        <authorList>
            <person name="Gilroy R."/>
        </authorList>
    </citation>
    <scope>NUCLEOTIDE SEQUENCE</scope>
    <source>
        <strain evidence="7">ChiGjej4B4-7305</strain>
    </source>
</reference>
<evidence type="ECO:0000256" key="5">
    <source>
        <dbReference type="ARBA" id="ARBA00022833"/>
    </source>
</evidence>
<feature type="non-terminal residue" evidence="7">
    <location>
        <position position="1"/>
    </location>
</feature>
<evidence type="ECO:0000256" key="2">
    <source>
        <dbReference type="ARBA" id="ARBA00007749"/>
    </source>
</evidence>
<keyword evidence="4" id="KW-0378">Hydrolase</keyword>
<evidence type="ECO:0000313" key="8">
    <source>
        <dbReference type="Proteomes" id="UP000824037"/>
    </source>
</evidence>
<sequence>GDEILPGITAMASPGHTPGHLCYAVDTDTGPVLFAGDAVKNLYELTTSNVDSTLDAQASRATITRLRNHMQDTGALLVPGHDVPLRLRGDTAIRIIEQRAQISFFPTATGGEEDRTISDGSG</sequence>
<dbReference type="InterPro" id="IPR036866">
    <property type="entry name" value="RibonucZ/Hydroxyglut_hydro"/>
</dbReference>
<comment type="caution">
    <text evidence="7">The sequence shown here is derived from an EMBL/GenBank/DDBJ whole genome shotgun (WGS) entry which is preliminary data.</text>
</comment>
<comment type="cofactor">
    <cofactor evidence="1">
        <name>Zn(2+)</name>
        <dbReference type="ChEBI" id="CHEBI:29105"/>
    </cofactor>
</comment>
<dbReference type="AlphaFoldDB" id="A0A9D2EFF6"/>
<proteinExistence type="inferred from homology"/>
<dbReference type="InterPro" id="IPR001279">
    <property type="entry name" value="Metallo-B-lactamas"/>
</dbReference>
<feature type="domain" description="Metallo-beta-lactamase" evidence="6">
    <location>
        <begin position="5"/>
        <end position="81"/>
    </location>
</feature>
<keyword evidence="3" id="KW-0479">Metal-binding</keyword>
<reference evidence="7" key="1">
    <citation type="journal article" date="2021" name="PeerJ">
        <title>Extensive microbial diversity within the chicken gut microbiome revealed by metagenomics and culture.</title>
        <authorList>
            <person name="Gilroy R."/>
            <person name="Ravi A."/>
            <person name="Getino M."/>
            <person name="Pursley I."/>
            <person name="Horton D.L."/>
            <person name="Alikhan N.F."/>
            <person name="Baker D."/>
            <person name="Gharbi K."/>
            <person name="Hall N."/>
            <person name="Watson M."/>
            <person name="Adriaenssens E.M."/>
            <person name="Foster-Nyarko E."/>
            <person name="Jarju S."/>
            <person name="Secka A."/>
            <person name="Antonio M."/>
            <person name="Oren A."/>
            <person name="Chaudhuri R.R."/>
            <person name="La Ragione R."/>
            <person name="Hildebrand F."/>
            <person name="Pallen M.J."/>
        </authorList>
    </citation>
    <scope>NUCLEOTIDE SEQUENCE</scope>
    <source>
        <strain evidence="7">ChiGjej4B4-7305</strain>
    </source>
</reference>
<dbReference type="PANTHER" id="PTHR42978:SF2">
    <property type="entry name" value="102 KBASES UNSTABLE REGION: FROM 1 TO 119443"/>
    <property type="match status" value="1"/>
</dbReference>
<comment type="similarity">
    <text evidence="2">Belongs to the metallo-beta-lactamase superfamily.</text>
</comment>
<evidence type="ECO:0000256" key="3">
    <source>
        <dbReference type="ARBA" id="ARBA00022723"/>
    </source>
</evidence>
<accession>A0A9D2EFF6</accession>
<evidence type="ECO:0000256" key="1">
    <source>
        <dbReference type="ARBA" id="ARBA00001947"/>
    </source>
</evidence>
<dbReference type="SUPFAM" id="SSF56281">
    <property type="entry name" value="Metallo-hydrolase/oxidoreductase"/>
    <property type="match status" value="1"/>
</dbReference>
<protein>
    <submittedName>
        <fullName evidence="7">MBL fold metallo-hydrolase</fullName>
    </submittedName>
</protein>
<dbReference type="PANTHER" id="PTHR42978">
    <property type="entry name" value="QUORUM-QUENCHING LACTONASE YTNP-RELATED-RELATED"/>
    <property type="match status" value="1"/>
</dbReference>
<dbReference type="GO" id="GO:0046872">
    <property type="term" value="F:metal ion binding"/>
    <property type="evidence" value="ECO:0007669"/>
    <property type="project" value="UniProtKB-KW"/>
</dbReference>
<name>A0A9D2EFF6_9MICO</name>
<dbReference type="InterPro" id="IPR051013">
    <property type="entry name" value="MBL_superfamily_lactonases"/>
</dbReference>
<dbReference type="Pfam" id="PF00753">
    <property type="entry name" value="Lactamase_B"/>
    <property type="match status" value="1"/>
</dbReference>